<evidence type="ECO:0000313" key="2">
    <source>
        <dbReference type="EMBL" id="TQM32022.1"/>
    </source>
</evidence>
<dbReference type="SUPFAM" id="SSF46785">
    <property type="entry name" value="Winged helix' DNA-binding domain"/>
    <property type="match status" value="1"/>
</dbReference>
<dbReference type="PANTHER" id="PTHR33164:SF57">
    <property type="entry name" value="MARR-FAMILY TRANSCRIPTIONAL REGULATOR"/>
    <property type="match status" value="1"/>
</dbReference>
<dbReference type="InterPro" id="IPR039422">
    <property type="entry name" value="MarR/SlyA-like"/>
</dbReference>
<evidence type="ECO:0000259" key="1">
    <source>
        <dbReference type="PROSITE" id="PS50995"/>
    </source>
</evidence>
<dbReference type="OrthoDB" id="4826718at2"/>
<dbReference type="Pfam" id="PF12802">
    <property type="entry name" value="MarR_2"/>
    <property type="match status" value="1"/>
</dbReference>
<gene>
    <name evidence="2" type="ORF">FB390_3692</name>
</gene>
<reference evidence="2 3" key="1">
    <citation type="submission" date="2019-06" db="EMBL/GenBank/DDBJ databases">
        <title>Sequencing the genomes of 1000 actinobacteria strains.</title>
        <authorList>
            <person name="Klenk H.-P."/>
        </authorList>
    </citation>
    <scope>NUCLEOTIDE SEQUENCE [LARGE SCALE GENOMIC DNA]</scope>
    <source>
        <strain evidence="2 3">DSM 103495</strain>
    </source>
</reference>
<dbReference type="RefSeq" id="WP_141809999.1">
    <property type="nucleotide sequence ID" value="NZ_VFPG01000001.1"/>
</dbReference>
<keyword evidence="2" id="KW-0238">DNA-binding</keyword>
<proteinExistence type="predicted"/>
<dbReference type="PRINTS" id="PR00598">
    <property type="entry name" value="HTHMARR"/>
</dbReference>
<dbReference type="GO" id="GO:0006950">
    <property type="term" value="P:response to stress"/>
    <property type="evidence" value="ECO:0007669"/>
    <property type="project" value="TreeGrafter"/>
</dbReference>
<dbReference type="GO" id="GO:0003700">
    <property type="term" value="F:DNA-binding transcription factor activity"/>
    <property type="evidence" value="ECO:0007669"/>
    <property type="project" value="InterPro"/>
</dbReference>
<keyword evidence="3" id="KW-1185">Reference proteome</keyword>
<accession>A0A543FE46</accession>
<dbReference type="SMART" id="SM00347">
    <property type="entry name" value="HTH_MARR"/>
    <property type="match status" value="1"/>
</dbReference>
<dbReference type="PROSITE" id="PS50995">
    <property type="entry name" value="HTH_MARR_2"/>
    <property type="match status" value="1"/>
</dbReference>
<evidence type="ECO:0000313" key="3">
    <source>
        <dbReference type="Proteomes" id="UP000316331"/>
    </source>
</evidence>
<feature type="domain" description="HTH marR-type" evidence="1">
    <location>
        <begin position="1"/>
        <end position="143"/>
    </location>
</feature>
<dbReference type="InterPro" id="IPR000835">
    <property type="entry name" value="HTH_MarR-typ"/>
</dbReference>
<dbReference type="EMBL" id="VFPG01000001">
    <property type="protein sequence ID" value="TQM32022.1"/>
    <property type="molecule type" value="Genomic_DNA"/>
</dbReference>
<name>A0A543FE46_9NOCA</name>
<dbReference type="Gene3D" id="1.10.10.10">
    <property type="entry name" value="Winged helix-like DNA-binding domain superfamily/Winged helix DNA-binding domain"/>
    <property type="match status" value="1"/>
</dbReference>
<comment type="caution">
    <text evidence="2">The sequence shown here is derived from an EMBL/GenBank/DDBJ whole genome shotgun (WGS) entry which is preliminary data.</text>
</comment>
<dbReference type="AlphaFoldDB" id="A0A543FE46"/>
<dbReference type="InterPro" id="IPR036390">
    <property type="entry name" value="WH_DNA-bd_sf"/>
</dbReference>
<protein>
    <submittedName>
        <fullName evidence="2">DNA-binding MarR family transcriptional regulator</fullName>
    </submittedName>
</protein>
<dbReference type="Proteomes" id="UP000316331">
    <property type="component" value="Unassembled WGS sequence"/>
</dbReference>
<dbReference type="PANTHER" id="PTHR33164">
    <property type="entry name" value="TRANSCRIPTIONAL REGULATOR, MARR FAMILY"/>
    <property type="match status" value="1"/>
</dbReference>
<sequence length="143" mass="15674">MAIDETPARLRTKPSWLISKVSARAHRLIAEAMADAGGRAYHFAILAALDEFGPGSQAQIGQRCAIDQSDMHTMVSELAEQGHVERLPDPSDRRRNLITLTPGGRRRLDELDTALSAVQAELFHALSAAERDHLTLLLARALD</sequence>
<dbReference type="InterPro" id="IPR036388">
    <property type="entry name" value="WH-like_DNA-bd_sf"/>
</dbReference>
<dbReference type="GO" id="GO:0003677">
    <property type="term" value="F:DNA binding"/>
    <property type="evidence" value="ECO:0007669"/>
    <property type="project" value="UniProtKB-KW"/>
</dbReference>
<organism evidence="2 3">
    <name type="scientific">Nocardia bhagyanarayanae</name>
    <dbReference type="NCBI Taxonomy" id="1215925"/>
    <lineage>
        <taxon>Bacteria</taxon>
        <taxon>Bacillati</taxon>
        <taxon>Actinomycetota</taxon>
        <taxon>Actinomycetes</taxon>
        <taxon>Mycobacteriales</taxon>
        <taxon>Nocardiaceae</taxon>
        <taxon>Nocardia</taxon>
    </lineage>
</organism>